<reference evidence="9" key="2">
    <citation type="submission" date="2024-04" db="UniProtKB">
        <authorList>
            <consortium name="Ensembl"/>
        </authorList>
    </citation>
    <scope>IDENTIFICATION</scope>
</reference>
<keyword evidence="4" id="KW-0863">Zinc-finger</keyword>
<feature type="compositionally biased region" description="Low complexity" evidence="7">
    <location>
        <begin position="293"/>
        <end position="305"/>
    </location>
</feature>
<dbReference type="InterPro" id="IPR036236">
    <property type="entry name" value="Znf_C2H2_sf"/>
</dbReference>
<dbReference type="Ensembl" id="ENSGACT00000017201.1">
    <property type="protein sequence ID" value="ENSGACP00000017167.1"/>
    <property type="gene ID" value="ENSGACG00000012978.1"/>
</dbReference>
<dbReference type="InterPro" id="IPR003604">
    <property type="entry name" value="Matrin/U1-like-C_Znf_C2H2"/>
</dbReference>
<evidence type="ECO:0000259" key="8">
    <source>
        <dbReference type="PROSITE" id="PS00028"/>
    </source>
</evidence>
<feature type="compositionally biased region" description="Polar residues" evidence="7">
    <location>
        <begin position="306"/>
        <end position="315"/>
    </location>
</feature>
<name>G3PHU1_GASAC</name>
<evidence type="ECO:0000256" key="7">
    <source>
        <dbReference type="SAM" id="MobiDB-lite"/>
    </source>
</evidence>
<dbReference type="PANTHER" id="PTHR23067">
    <property type="entry name" value="DOUBLE-STRANDED RNA-BINDING ZINC FINGER PROTEIN"/>
    <property type="match status" value="1"/>
</dbReference>
<sequence>LLSPPPAGNTCQNGLMPTLMRPTLPAVQTSLGMKQFLPFPLGTTTAVSLFPGFNAMDPVQKAVLHHTLGLPPAVKRRHVSCSVCRLRFNSQSQALAHYKGTKHAKKLKALDTPKSKLKGSVVTKETANQETAKGINTSRVPDGTDRCNVPSTGTLSCHEMKKSSLLTVTREQEPEPEAEPEAETDATAETEEEKARRLLYCSLCKVAVNSASQLEAHNSGTKHKTMLEARTGVGSIKSFPRSGVKSKLAVTVKSTTGLQNKTFFCETCDVHVNSETQLKQHISSRRHKDRAAGKPAKPKYSPYSKTQKGPTTQPVKLSLGKDPPCPPLATQMLPAHLVAVAAALGNAFTHRANHVTNHGPSPALFQTRGLPAALLRPAPGPVRTSHPQVLFAPY</sequence>
<evidence type="ECO:0000256" key="5">
    <source>
        <dbReference type="ARBA" id="ARBA00022833"/>
    </source>
</evidence>
<comment type="subcellular location">
    <subcellularLocation>
        <location evidence="1">Nucleus</location>
    </subcellularLocation>
</comment>
<reference evidence="9" key="1">
    <citation type="submission" date="2006-01" db="EMBL/GenBank/DDBJ databases">
        <authorList>
            <person name="Lindblad-Toh K."/>
            <person name="Mauceli E."/>
            <person name="Grabherr M."/>
            <person name="Chang J.L."/>
            <person name="Lander E.S."/>
        </authorList>
    </citation>
    <scope>NUCLEOTIDE SEQUENCE [LARGE SCALE GENOMIC DNA]</scope>
</reference>
<feature type="compositionally biased region" description="Acidic residues" evidence="7">
    <location>
        <begin position="174"/>
        <end position="191"/>
    </location>
</feature>
<evidence type="ECO:0000256" key="1">
    <source>
        <dbReference type="ARBA" id="ARBA00004123"/>
    </source>
</evidence>
<feature type="domain" description="C2H2-type" evidence="8">
    <location>
        <begin position="81"/>
        <end position="103"/>
    </location>
</feature>
<dbReference type="InParanoid" id="G3PHU1"/>
<dbReference type="SMART" id="SM00451">
    <property type="entry name" value="ZnF_U1"/>
    <property type="match status" value="3"/>
</dbReference>
<evidence type="ECO:0000313" key="9">
    <source>
        <dbReference type="Ensembl" id="ENSGACP00000017167.1"/>
    </source>
</evidence>
<dbReference type="PROSITE" id="PS00028">
    <property type="entry name" value="ZINC_FINGER_C2H2_1"/>
    <property type="match status" value="2"/>
</dbReference>
<keyword evidence="5" id="KW-0862">Zinc</keyword>
<dbReference type="GO" id="GO:0008270">
    <property type="term" value="F:zinc ion binding"/>
    <property type="evidence" value="ECO:0007669"/>
    <property type="project" value="UniProtKB-KW"/>
</dbReference>
<evidence type="ECO:0000256" key="3">
    <source>
        <dbReference type="ARBA" id="ARBA00022737"/>
    </source>
</evidence>
<dbReference type="OMA" id="RNIMYFX"/>
<protein>
    <submittedName>
        <fullName evidence="9">Zinc finger protein 385D</fullName>
    </submittedName>
</protein>
<dbReference type="STRING" id="69293.ENSGACP00000017167"/>
<dbReference type="SUPFAM" id="SSF57667">
    <property type="entry name" value="beta-beta-alpha zinc fingers"/>
    <property type="match status" value="3"/>
</dbReference>
<dbReference type="Gene3D" id="3.30.160.60">
    <property type="entry name" value="Classic Zinc Finger"/>
    <property type="match status" value="3"/>
</dbReference>
<dbReference type="GO" id="GO:0005634">
    <property type="term" value="C:nucleus"/>
    <property type="evidence" value="ECO:0007669"/>
    <property type="project" value="UniProtKB-SubCell"/>
</dbReference>
<keyword evidence="2" id="KW-0479">Metal-binding</keyword>
<dbReference type="GO" id="GO:0003676">
    <property type="term" value="F:nucleic acid binding"/>
    <property type="evidence" value="ECO:0007669"/>
    <property type="project" value="InterPro"/>
</dbReference>
<feature type="region of interest" description="Disordered" evidence="7">
    <location>
        <begin position="278"/>
        <end position="322"/>
    </location>
</feature>
<dbReference type="AlphaFoldDB" id="G3PHU1"/>
<evidence type="ECO:0000256" key="2">
    <source>
        <dbReference type="ARBA" id="ARBA00022723"/>
    </source>
</evidence>
<dbReference type="PANTHER" id="PTHR23067:SF12">
    <property type="entry name" value="ZINC FINGER PROTEIN 385D"/>
    <property type="match status" value="1"/>
</dbReference>
<dbReference type="FunFam" id="3.30.160.60:FF:000276">
    <property type="entry name" value="zinc finger protein 385A isoform X3"/>
    <property type="match status" value="1"/>
</dbReference>
<dbReference type="InterPro" id="IPR051845">
    <property type="entry name" value="Znf385"/>
</dbReference>
<dbReference type="InterPro" id="IPR013087">
    <property type="entry name" value="Znf_C2H2_type"/>
</dbReference>
<organism evidence="9">
    <name type="scientific">Gasterosteus aculeatus</name>
    <name type="common">Three-spined stickleback</name>
    <dbReference type="NCBI Taxonomy" id="69293"/>
    <lineage>
        <taxon>Eukaryota</taxon>
        <taxon>Metazoa</taxon>
        <taxon>Chordata</taxon>
        <taxon>Craniata</taxon>
        <taxon>Vertebrata</taxon>
        <taxon>Euteleostomi</taxon>
        <taxon>Actinopterygii</taxon>
        <taxon>Neopterygii</taxon>
        <taxon>Teleostei</taxon>
        <taxon>Neoteleostei</taxon>
        <taxon>Acanthomorphata</taxon>
        <taxon>Eupercaria</taxon>
        <taxon>Perciformes</taxon>
        <taxon>Cottioidei</taxon>
        <taxon>Gasterosteales</taxon>
        <taxon>Gasterosteidae</taxon>
        <taxon>Gasterosteus</taxon>
    </lineage>
</organism>
<dbReference type="Pfam" id="PF12874">
    <property type="entry name" value="zf-met"/>
    <property type="match status" value="3"/>
</dbReference>
<dbReference type="FunFam" id="3.30.160.60:FF:000293">
    <property type="entry name" value="zinc finger protein 385B isoform X3"/>
    <property type="match status" value="1"/>
</dbReference>
<proteinExistence type="predicted"/>
<dbReference type="SMART" id="SM00355">
    <property type="entry name" value="ZnF_C2H2"/>
    <property type="match status" value="3"/>
</dbReference>
<evidence type="ECO:0000256" key="6">
    <source>
        <dbReference type="ARBA" id="ARBA00023242"/>
    </source>
</evidence>
<accession>G3PHU1</accession>
<dbReference type="eggNOG" id="ENOG502QY40">
    <property type="taxonomic scope" value="Eukaryota"/>
</dbReference>
<dbReference type="Bgee" id="ENSGACG00000012978">
    <property type="expression patterns" value="Expressed in zone of skin and 5 other cell types or tissues"/>
</dbReference>
<feature type="domain" description="C2H2-type" evidence="8">
    <location>
        <begin position="265"/>
        <end position="287"/>
    </location>
</feature>
<keyword evidence="3" id="KW-0677">Repeat</keyword>
<feature type="region of interest" description="Disordered" evidence="7">
    <location>
        <begin position="166"/>
        <end position="191"/>
    </location>
</feature>
<keyword evidence="6" id="KW-0539">Nucleus</keyword>
<evidence type="ECO:0000256" key="4">
    <source>
        <dbReference type="ARBA" id="ARBA00022771"/>
    </source>
</evidence>